<protein>
    <submittedName>
        <fullName evidence="3">Uncharacterized protein</fullName>
    </submittedName>
</protein>
<keyword evidence="2" id="KW-0732">Signal</keyword>
<organism evidence="3 4">
    <name type="scientific">Urochloa decumbens</name>
    <dbReference type="NCBI Taxonomy" id="240449"/>
    <lineage>
        <taxon>Eukaryota</taxon>
        <taxon>Viridiplantae</taxon>
        <taxon>Streptophyta</taxon>
        <taxon>Embryophyta</taxon>
        <taxon>Tracheophyta</taxon>
        <taxon>Spermatophyta</taxon>
        <taxon>Magnoliopsida</taxon>
        <taxon>Liliopsida</taxon>
        <taxon>Poales</taxon>
        <taxon>Poaceae</taxon>
        <taxon>PACMAD clade</taxon>
        <taxon>Panicoideae</taxon>
        <taxon>Panicodae</taxon>
        <taxon>Paniceae</taxon>
        <taxon>Melinidinae</taxon>
        <taxon>Urochloa</taxon>
    </lineage>
</organism>
<feature type="chain" id="PRO_5044812737" evidence="2">
    <location>
        <begin position="37"/>
        <end position="72"/>
    </location>
</feature>
<dbReference type="Proteomes" id="UP001497457">
    <property type="component" value="Chromosome 7b"/>
</dbReference>
<evidence type="ECO:0000313" key="4">
    <source>
        <dbReference type="Proteomes" id="UP001497457"/>
    </source>
</evidence>
<reference evidence="3" key="1">
    <citation type="submission" date="2024-10" db="EMBL/GenBank/DDBJ databases">
        <authorList>
            <person name="Ryan C."/>
        </authorList>
    </citation>
    <scope>NUCLEOTIDE SEQUENCE [LARGE SCALE GENOMIC DNA]</scope>
</reference>
<evidence type="ECO:0000256" key="1">
    <source>
        <dbReference type="SAM" id="MobiDB-lite"/>
    </source>
</evidence>
<gene>
    <name evidence="3" type="ORF">URODEC1_LOCUS109846</name>
</gene>
<name>A0ABC9FYE5_9POAL</name>
<feature type="signal peptide" evidence="2">
    <location>
        <begin position="1"/>
        <end position="36"/>
    </location>
</feature>
<feature type="region of interest" description="Disordered" evidence="1">
    <location>
        <begin position="43"/>
        <end position="72"/>
    </location>
</feature>
<keyword evidence="4" id="KW-1185">Reference proteome</keyword>
<accession>A0ABC9FYE5</accession>
<dbReference type="AlphaFoldDB" id="A0ABC9FYE5"/>
<proteinExistence type="predicted"/>
<sequence>MRKRYPSPSRSVFTLCLVLLVIAAMVSVMCTSSVEAAVSSFSTTTGRSGYNSYHPDGRSGYNAVPTNGGGSP</sequence>
<dbReference type="EMBL" id="OZ075117">
    <property type="protein sequence ID" value="CAL5083291.1"/>
    <property type="molecule type" value="Genomic_DNA"/>
</dbReference>
<evidence type="ECO:0000313" key="3">
    <source>
        <dbReference type="EMBL" id="CAL5083291.1"/>
    </source>
</evidence>
<evidence type="ECO:0000256" key="2">
    <source>
        <dbReference type="SAM" id="SignalP"/>
    </source>
</evidence>